<proteinExistence type="predicted"/>
<dbReference type="Proteomes" id="UP000375525">
    <property type="component" value="Unassembled WGS sequence"/>
</dbReference>
<protein>
    <submittedName>
        <fullName evidence="1">Uncharacterized protein</fullName>
    </submittedName>
</protein>
<gene>
    <name evidence="1" type="ORF">PS880_04988</name>
</gene>
<dbReference type="AlphaFoldDB" id="A0A5E7P1Y0"/>
<dbReference type="EMBL" id="CABVIH010000029">
    <property type="protein sequence ID" value="VVP43835.1"/>
    <property type="molecule type" value="Genomic_DNA"/>
</dbReference>
<accession>A0A5E7P1Y0</accession>
<evidence type="ECO:0000313" key="2">
    <source>
        <dbReference type="Proteomes" id="UP000375525"/>
    </source>
</evidence>
<name>A0A5E7P1Y0_PSEFL</name>
<dbReference type="RefSeq" id="WP_150781878.1">
    <property type="nucleotide sequence ID" value="NZ_CABVIH010000029.1"/>
</dbReference>
<organism evidence="1 2">
    <name type="scientific">Pseudomonas fluorescens</name>
    <dbReference type="NCBI Taxonomy" id="294"/>
    <lineage>
        <taxon>Bacteria</taxon>
        <taxon>Pseudomonadati</taxon>
        <taxon>Pseudomonadota</taxon>
        <taxon>Gammaproteobacteria</taxon>
        <taxon>Pseudomonadales</taxon>
        <taxon>Pseudomonadaceae</taxon>
        <taxon>Pseudomonas</taxon>
    </lineage>
</organism>
<dbReference type="OrthoDB" id="6937244at2"/>
<evidence type="ECO:0000313" key="1">
    <source>
        <dbReference type="EMBL" id="VVP43835.1"/>
    </source>
</evidence>
<reference evidence="1 2" key="1">
    <citation type="submission" date="2019-09" db="EMBL/GenBank/DDBJ databases">
        <authorList>
            <person name="Chandra G."/>
            <person name="Truman W A."/>
        </authorList>
    </citation>
    <scope>NUCLEOTIDE SEQUENCE [LARGE SCALE GENOMIC DNA]</scope>
    <source>
        <strain evidence="1">PS880</strain>
    </source>
</reference>
<sequence>MAVTRYDDYKAPHNQKANALIEALESRGLKKVLLFWSPTEGGSPTDGPSENFPMLSALVELTGEGDEPEYKVFDGFFLKLGGANSSYLDVKRVLDVAEEKRVASFGIAVMPFTSHLTKEEAVAKLLDPLRIIHHFSPEQRHNFFKVRNDGMSEEDHAQN</sequence>